<proteinExistence type="inferred from homology"/>
<evidence type="ECO:0000256" key="3">
    <source>
        <dbReference type="ARBA" id="ARBA00022963"/>
    </source>
</evidence>
<keyword evidence="5" id="KW-1185">Reference proteome</keyword>
<evidence type="ECO:0000313" key="4">
    <source>
        <dbReference type="EMBL" id="KAF6172326.1"/>
    </source>
</evidence>
<dbReference type="PANTHER" id="PTHR45648">
    <property type="entry name" value="GDSL LIPASE/ACYLHYDROLASE FAMILY PROTEIN (AFU_ORTHOLOGUE AFUA_4G14700)"/>
    <property type="match status" value="1"/>
</dbReference>
<dbReference type="EMBL" id="JACGCM010000440">
    <property type="protein sequence ID" value="KAF6172326.1"/>
    <property type="molecule type" value="Genomic_DNA"/>
</dbReference>
<dbReference type="Gene3D" id="3.40.50.1110">
    <property type="entry name" value="SGNH hydrolase"/>
    <property type="match status" value="1"/>
</dbReference>
<name>A0A7J7NYR1_9MAGN</name>
<keyword evidence="3" id="KW-0443">Lipid metabolism</keyword>
<dbReference type="InterPro" id="IPR001087">
    <property type="entry name" value="GDSL"/>
</dbReference>
<gene>
    <name evidence="4" type="ORF">GIB67_024948</name>
</gene>
<dbReference type="AlphaFoldDB" id="A0A7J7NYR1"/>
<evidence type="ECO:0000256" key="1">
    <source>
        <dbReference type="ARBA" id="ARBA00008668"/>
    </source>
</evidence>
<keyword evidence="2" id="KW-0378">Hydrolase</keyword>
<dbReference type="OrthoDB" id="1600564at2759"/>
<evidence type="ECO:0000256" key="2">
    <source>
        <dbReference type="ARBA" id="ARBA00022801"/>
    </source>
</evidence>
<comment type="caution">
    <text evidence="4">The sequence shown here is derived from an EMBL/GenBank/DDBJ whole genome shotgun (WGS) entry which is preliminary data.</text>
</comment>
<comment type="similarity">
    <text evidence="1">Belongs to the 'GDSL' lipolytic enzyme family.</text>
</comment>
<dbReference type="Proteomes" id="UP000541444">
    <property type="component" value="Unassembled WGS sequence"/>
</dbReference>
<keyword evidence="3" id="KW-0442">Lipid degradation</keyword>
<protein>
    <submittedName>
        <fullName evidence="4">Uncharacterized protein</fullName>
    </submittedName>
</protein>
<evidence type="ECO:0000313" key="5">
    <source>
        <dbReference type="Proteomes" id="UP000541444"/>
    </source>
</evidence>
<dbReference type="GO" id="GO:0016042">
    <property type="term" value="P:lipid catabolic process"/>
    <property type="evidence" value="ECO:0007669"/>
    <property type="project" value="UniProtKB-KW"/>
</dbReference>
<organism evidence="4 5">
    <name type="scientific">Kingdonia uniflora</name>
    <dbReference type="NCBI Taxonomy" id="39325"/>
    <lineage>
        <taxon>Eukaryota</taxon>
        <taxon>Viridiplantae</taxon>
        <taxon>Streptophyta</taxon>
        <taxon>Embryophyta</taxon>
        <taxon>Tracheophyta</taxon>
        <taxon>Spermatophyta</taxon>
        <taxon>Magnoliopsida</taxon>
        <taxon>Ranunculales</taxon>
        <taxon>Circaeasteraceae</taxon>
        <taxon>Kingdonia</taxon>
    </lineage>
</organism>
<dbReference type="Pfam" id="PF00657">
    <property type="entry name" value="Lipase_GDSL"/>
    <property type="match status" value="1"/>
</dbReference>
<dbReference type="InterPro" id="IPR036514">
    <property type="entry name" value="SGNH_hydro_sf"/>
</dbReference>
<accession>A0A7J7NYR1</accession>
<dbReference type="InterPro" id="IPR051058">
    <property type="entry name" value="GDSL_Est/Lipase"/>
</dbReference>
<dbReference type="GO" id="GO:0016788">
    <property type="term" value="F:hydrolase activity, acting on ester bonds"/>
    <property type="evidence" value="ECO:0007669"/>
    <property type="project" value="InterPro"/>
</dbReference>
<dbReference type="PANTHER" id="PTHR45648:SF141">
    <property type="entry name" value="GDSL ESTERASE_LIPASE 6"/>
    <property type="match status" value="1"/>
</dbReference>
<reference evidence="4 5" key="1">
    <citation type="journal article" date="2020" name="IScience">
        <title>Genome Sequencing of the Endangered Kingdonia uniflora (Circaeasteraceae, Ranunculales) Reveals Potential Mechanisms of Evolutionary Specialization.</title>
        <authorList>
            <person name="Sun Y."/>
            <person name="Deng T."/>
            <person name="Zhang A."/>
            <person name="Moore M.J."/>
            <person name="Landis J.B."/>
            <person name="Lin N."/>
            <person name="Zhang H."/>
            <person name="Zhang X."/>
            <person name="Huang J."/>
            <person name="Zhang X."/>
            <person name="Sun H."/>
            <person name="Wang H."/>
        </authorList>
    </citation>
    <scope>NUCLEOTIDE SEQUENCE [LARGE SCALE GENOMIC DNA]</scope>
    <source>
        <strain evidence="4">TB1705</strain>
        <tissue evidence="4">Leaf</tissue>
    </source>
</reference>
<sequence length="357" mass="39936">MVANDVSIAAQFLGIDLQKPYLEIDLGIINGSHKGYPSNGINFASAGSGVLNDTNLDLGVMPIQEQLLKFQNLMKSKKVDIRLVEQSLFFFESGSNDIFNYFLPFFPPTLEPDAFVLAMLTQVKHFVYQTYKLGARRFGIFGLGPVGCVPARVNLPEAPIDRCYGKMNKMVKNYNLGLESIVNDFPVTYPGAISVYGAVYDIVQLFRAIPQHYGSILPVIVNLQIYSPTMDKLSLTSQNIRSWGYSSHCQLILRLFQKFIRFSLFLLIHCSLVPYFTGFTNTTSACCGNGTLGGLVQCGTEGSYEACKNPNEFLFWDYFHPSERSYKLLSKALWAGKRSRIRPFNLKTLANITVSPS</sequence>